<proteinExistence type="predicted"/>
<evidence type="ECO:0000313" key="3">
    <source>
        <dbReference type="EMBL" id="RKN23076.1"/>
    </source>
</evidence>
<protein>
    <submittedName>
        <fullName evidence="2">Uncharacterized protein</fullName>
    </submittedName>
</protein>
<dbReference type="Proteomes" id="UP000275024">
    <property type="component" value="Unassembled WGS sequence"/>
</dbReference>
<organism evidence="2 5">
    <name type="scientific">Streptomyces radicis</name>
    <dbReference type="NCBI Taxonomy" id="1750517"/>
    <lineage>
        <taxon>Bacteria</taxon>
        <taxon>Bacillati</taxon>
        <taxon>Actinomycetota</taxon>
        <taxon>Actinomycetes</taxon>
        <taxon>Kitasatosporales</taxon>
        <taxon>Streptomycetaceae</taxon>
        <taxon>Streptomyces</taxon>
    </lineage>
</organism>
<dbReference type="OrthoDB" id="3543532at2"/>
<evidence type="ECO:0000313" key="4">
    <source>
        <dbReference type="Proteomes" id="UP000268652"/>
    </source>
</evidence>
<evidence type="ECO:0000313" key="2">
    <source>
        <dbReference type="EMBL" id="RKN09326.1"/>
    </source>
</evidence>
<evidence type="ECO:0000256" key="1">
    <source>
        <dbReference type="SAM" id="MobiDB-lite"/>
    </source>
</evidence>
<feature type="compositionally biased region" description="Polar residues" evidence="1">
    <location>
        <begin position="791"/>
        <end position="800"/>
    </location>
</feature>
<gene>
    <name evidence="3" type="ORF">D7318_13770</name>
    <name evidence="2" type="ORF">D7319_12755</name>
</gene>
<sequence length="800" mass="86529">MDWLPDPGDYFGFGRSPAEPTFAGLTELNLDVLGALVERWDAVRADMAEMSVTAEHDMVGGAAHAGWRGENATVTRDFLGVTADRFRFAHERAHTVHGLLQTLHDDLAGVRRELLQLKATALERGVYVDQEGAVHPAEHPEMTLESVRLREFLPQEPFAEELPPGTYEAMVATDEDVRRIVDRATEADRLAARALERMADEDAGEQFARSPYPGAEAAHAALIREDATAFVELARDDELSATDLHRMDRYLEDHADDPRFAAFVVDEIGMAEYLLLADRTDRAATELNSAGPLANDLRAGLGTALSTSLRVPGDMSTAPPGSPAYAQWLQTGEGRDYTRRYEAFVDAGGSRLQGDTWLAADDRRIGFDVALDLLEASDVPVDDQFFFDATRDLIALEREDPDIWSHDRFPARPGDEGYPMVDPWDPQNDVVDRMLGMGAHSNPDAVTAFFDPEGPGADHLEYFLGDENGAGRRLDSGDGLRDIISVPSPGPGLAAALEAAATGLSPGGAPLPGETHQHSEATVRVAEEIWNNLSRDYQGASELSENDPARIAEGQVLESLRPALGNIAADYIADVQYALTTQEIEPRPEPHADLDSENMALMLHALGQEPDAYAAITAANEAYTYVTIDASLNGGSADEEARQGQLTAAMTGSGQVAGLMTDAHARAMYEGHIAADEAHNATVDQVQTWTERTLAATVDVGLEGIRGAGPAAVQMREAITEAVFGTFTQDNQATAEEQAQRTYANSQQYFREEVVLAAVESALERGDHDVSSEEASGYRSTATREADTGFSVGSTKSLHL</sequence>
<feature type="region of interest" description="Disordered" evidence="1">
    <location>
        <begin position="763"/>
        <end position="800"/>
    </location>
</feature>
<accession>A0A3A9WNL3</accession>
<dbReference type="AlphaFoldDB" id="A0A3A9WNL3"/>
<comment type="caution">
    <text evidence="2">The sequence shown here is derived from an EMBL/GenBank/DDBJ whole genome shotgun (WGS) entry which is preliminary data.</text>
</comment>
<dbReference type="RefSeq" id="WP_120697247.1">
    <property type="nucleotide sequence ID" value="NZ_RBDX01000008.1"/>
</dbReference>
<dbReference type="Proteomes" id="UP000268652">
    <property type="component" value="Unassembled WGS sequence"/>
</dbReference>
<evidence type="ECO:0000313" key="5">
    <source>
        <dbReference type="Proteomes" id="UP000275024"/>
    </source>
</evidence>
<dbReference type="EMBL" id="RBDY01000008">
    <property type="protein sequence ID" value="RKN23076.1"/>
    <property type="molecule type" value="Genomic_DNA"/>
</dbReference>
<keyword evidence="4" id="KW-1185">Reference proteome</keyword>
<reference evidence="4 5" key="1">
    <citation type="submission" date="2018-09" db="EMBL/GenBank/DDBJ databases">
        <title>Streptomyces sp. nov. DS1-2, an endophytic actinomycete isolated from roots of Dendrobium scabrilingue.</title>
        <authorList>
            <person name="Kuncharoen N."/>
            <person name="Kudo T."/>
            <person name="Ohkuma M."/>
            <person name="Yuki M."/>
            <person name="Tanasupawat S."/>
        </authorList>
    </citation>
    <scope>NUCLEOTIDE SEQUENCE [LARGE SCALE GENOMIC DNA]</scope>
    <source>
        <strain evidence="2 5">AZ1-7</strain>
        <strain evidence="3 4">DS1-2</strain>
    </source>
</reference>
<dbReference type="EMBL" id="RBDX01000008">
    <property type="protein sequence ID" value="RKN09326.1"/>
    <property type="molecule type" value="Genomic_DNA"/>
</dbReference>
<name>A0A3A9WNL3_9ACTN</name>